<dbReference type="Gene3D" id="3.30.70.1060">
    <property type="entry name" value="Dimeric alpha+beta barrel"/>
    <property type="match status" value="1"/>
</dbReference>
<evidence type="ECO:0000313" key="4">
    <source>
        <dbReference type="Proteomes" id="UP000602124"/>
    </source>
</evidence>
<dbReference type="RefSeq" id="WP_198874673.1">
    <property type="nucleotide sequence ID" value="NZ_JAEKMH010000001.1"/>
</dbReference>
<dbReference type="InterPro" id="IPR005545">
    <property type="entry name" value="YCII"/>
</dbReference>
<dbReference type="PANTHER" id="PTHR35174">
    <property type="entry name" value="BLL7171 PROTEIN-RELATED"/>
    <property type="match status" value="1"/>
</dbReference>
<evidence type="ECO:0000256" key="1">
    <source>
        <dbReference type="ARBA" id="ARBA00007689"/>
    </source>
</evidence>
<protein>
    <submittedName>
        <fullName evidence="3">YciI family protein</fullName>
    </submittedName>
</protein>
<organism evidence="3 4">
    <name type="scientific">Devosia sediminis</name>
    <dbReference type="NCBI Taxonomy" id="2798801"/>
    <lineage>
        <taxon>Bacteria</taxon>
        <taxon>Pseudomonadati</taxon>
        <taxon>Pseudomonadota</taxon>
        <taxon>Alphaproteobacteria</taxon>
        <taxon>Hyphomicrobiales</taxon>
        <taxon>Devosiaceae</taxon>
        <taxon>Devosia</taxon>
    </lineage>
</organism>
<dbReference type="AlphaFoldDB" id="A0A934MKD3"/>
<name>A0A934MKD3_9HYPH</name>
<comment type="similarity">
    <text evidence="1">Belongs to the YciI family.</text>
</comment>
<dbReference type="EMBL" id="JAEKMH010000001">
    <property type="protein sequence ID" value="MBJ3783436.1"/>
    <property type="molecule type" value="Genomic_DNA"/>
</dbReference>
<reference evidence="3" key="1">
    <citation type="submission" date="2020-12" db="EMBL/GenBank/DDBJ databases">
        <title>Devosia sp. MSA67 isolated from Mo River.</title>
        <authorList>
            <person name="Ma F."/>
            <person name="Zi Z."/>
        </authorList>
    </citation>
    <scope>NUCLEOTIDE SEQUENCE</scope>
    <source>
        <strain evidence="3">MSA67</strain>
    </source>
</reference>
<feature type="domain" description="YCII-related" evidence="2">
    <location>
        <begin position="1"/>
        <end position="127"/>
    </location>
</feature>
<comment type="caution">
    <text evidence="3">The sequence shown here is derived from an EMBL/GenBank/DDBJ whole genome shotgun (WGS) entry which is preliminary data.</text>
</comment>
<dbReference type="SUPFAM" id="SSF54909">
    <property type="entry name" value="Dimeric alpha+beta barrel"/>
    <property type="match status" value="2"/>
</dbReference>
<evidence type="ECO:0000259" key="2">
    <source>
        <dbReference type="Pfam" id="PF03795"/>
    </source>
</evidence>
<dbReference type="PANTHER" id="PTHR35174:SF3">
    <property type="entry name" value="BLL7171 PROTEIN"/>
    <property type="match status" value="1"/>
</dbReference>
<accession>A0A934MKD3</accession>
<proteinExistence type="inferred from homology"/>
<dbReference type="Proteomes" id="UP000602124">
    <property type="component" value="Unassembled WGS sequence"/>
</dbReference>
<gene>
    <name evidence="3" type="ORF">JEQ47_01770</name>
</gene>
<dbReference type="InterPro" id="IPR011008">
    <property type="entry name" value="Dimeric_a/b-barrel"/>
</dbReference>
<sequence>MRFLLMLYAEEQAGATIPPEDMAKAMDGMFAYQQALTKAGAFVSTSALGATTDARTLRMQGGDIHLVDGAFVNQGGTLNVQEGPYAETREQFGGLFVIDVADMDEAVKWAARCPAAQWGPIEIRPIVNTMSANEPAWCADGGFAPDAGQQPEP</sequence>
<evidence type="ECO:0000313" key="3">
    <source>
        <dbReference type="EMBL" id="MBJ3783436.1"/>
    </source>
</evidence>
<keyword evidence="4" id="KW-1185">Reference proteome</keyword>
<dbReference type="Pfam" id="PF03795">
    <property type="entry name" value="YCII"/>
    <property type="match status" value="1"/>
</dbReference>